<dbReference type="AlphaFoldDB" id="A0A1M5NKD7"/>
<name>A0A1M5NKD7_FLAJO</name>
<dbReference type="Proteomes" id="UP000184112">
    <property type="component" value="Unassembled WGS sequence"/>
</dbReference>
<accession>A0A1M5NKD7</accession>
<reference evidence="1 2" key="1">
    <citation type="submission" date="2016-11" db="EMBL/GenBank/DDBJ databases">
        <authorList>
            <person name="Jaros S."/>
            <person name="Januszkiewicz K."/>
            <person name="Wedrychowicz H."/>
        </authorList>
    </citation>
    <scope>NUCLEOTIDE SEQUENCE [LARGE SCALE GENOMIC DNA]</scope>
    <source>
        <strain evidence="1 2">DSM 6792</strain>
    </source>
</reference>
<proteinExistence type="predicted"/>
<organism evidence="1 2">
    <name type="scientific">Flavobacterium johnsoniae</name>
    <name type="common">Cytophaga johnsonae</name>
    <dbReference type="NCBI Taxonomy" id="986"/>
    <lineage>
        <taxon>Bacteria</taxon>
        <taxon>Pseudomonadati</taxon>
        <taxon>Bacteroidota</taxon>
        <taxon>Flavobacteriia</taxon>
        <taxon>Flavobacteriales</taxon>
        <taxon>Flavobacteriaceae</taxon>
        <taxon>Flavobacterium</taxon>
    </lineage>
</organism>
<evidence type="ECO:0000313" key="2">
    <source>
        <dbReference type="Proteomes" id="UP000184112"/>
    </source>
</evidence>
<gene>
    <name evidence="1" type="ORF">SAMN05444388_10543</name>
</gene>
<sequence length="172" mass="19670">MLNKQISLGLKYSIDSNETNFFLKKVHNYALDLLNDLPNNLGYNIYQGLTVIDFSFSHPKSPQILQILANNVCQSFPNPSQSHNILPINLDITKQKQFTFTSYSITNLQYDTVNQNLIVETILNVEELFYVGSYFNKSVFIDLNQVGNYNQGNQVQTYCIMDSADILILKVN</sequence>
<protein>
    <submittedName>
        <fullName evidence="1">Uncharacterized protein</fullName>
    </submittedName>
</protein>
<dbReference type="EMBL" id="FQWH01000005">
    <property type="protein sequence ID" value="SHG90010.1"/>
    <property type="molecule type" value="Genomic_DNA"/>
</dbReference>
<evidence type="ECO:0000313" key="1">
    <source>
        <dbReference type="EMBL" id="SHG90010.1"/>
    </source>
</evidence>
<dbReference type="RefSeq" id="WP_073409590.1">
    <property type="nucleotide sequence ID" value="NZ_FQWH01000005.1"/>
</dbReference>